<evidence type="ECO:0000313" key="1">
    <source>
        <dbReference type="EMBL" id="KAE8693573.1"/>
    </source>
</evidence>
<comment type="caution">
    <text evidence="1">The sequence shown here is derived from an EMBL/GenBank/DDBJ whole genome shotgun (WGS) entry which is preliminary data.</text>
</comment>
<accession>A0A6A2ZP60</accession>
<reference evidence="1" key="1">
    <citation type="submission" date="2019-09" db="EMBL/GenBank/DDBJ databases">
        <title>Draft genome information of white flower Hibiscus syriacus.</title>
        <authorList>
            <person name="Kim Y.-M."/>
        </authorList>
    </citation>
    <scope>NUCLEOTIDE SEQUENCE [LARGE SCALE GENOMIC DNA]</scope>
    <source>
        <strain evidence="1">YM2019G1</strain>
    </source>
</reference>
<keyword evidence="2" id="KW-1185">Reference proteome</keyword>
<protein>
    <submittedName>
        <fullName evidence="1">Uncharacterized protein</fullName>
    </submittedName>
</protein>
<dbReference type="AlphaFoldDB" id="A0A6A2ZP60"/>
<evidence type="ECO:0000313" key="2">
    <source>
        <dbReference type="Proteomes" id="UP000436088"/>
    </source>
</evidence>
<dbReference type="Proteomes" id="UP000436088">
    <property type="component" value="Unassembled WGS sequence"/>
</dbReference>
<organism evidence="1 2">
    <name type="scientific">Hibiscus syriacus</name>
    <name type="common">Rose of Sharon</name>
    <dbReference type="NCBI Taxonomy" id="106335"/>
    <lineage>
        <taxon>Eukaryota</taxon>
        <taxon>Viridiplantae</taxon>
        <taxon>Streptophyta</taxon>
        <taxon>Embryophyta</taxon>
        <taxon>Tracheophyta</taxon>
        <taxon>Spermatophyta</taxon>
        <taxon>Magnoliopsida</taxon>
        <taxon>eudicotyledons</taxon>
        <taxon>Gunneridae</taxon>
        <taxon>Pentapetalae</taxon>
        <taxon>rosids</taxon>
        <taxon>malvids</taxon>
        <taxon>Malvales</taxon>
        <taxon>Malvaceae</taxon>
        <taxon>Malvoideae</taxon>
        <taxon>Hibiscus</taxon>
    </lineage>
</organism>
<proteinExistence type="predicted"/>
<gene>
    <name evidence="1" type="ORF">F3Y22_tig00110809pilonHSYRG00234</name>
</gene>
<dbReference type="EMBL" id="VEPZ02001118">
    <property type="protein sequence ID" value="KAE8693573.1"/>
    <property type="molecule type" value="Genomic_DNA"/>
</dbReference>
<name>A0A6A2ZP60_HIBSY</name>
<sequence length="219" mass="24275">MNFVSIKIIGSLNFVPVNNDVPVNIHIMPNSTGFAHEAHVSEPYGRHGATSAIKCIIVLHFFNGTQNIDPGDEMHPKTINDMGVKQHLLLLENQVFSSYFHYYSGQQHPHGDENAAHQLRNGTAWEKVTITNGGHCHRTHSSKNNIDTIVHPELLKFRENGPNRTRNGTIQSYKVDLQLRVIVFLGSFSSFVKFGEPAASIGNLVCFAAAEASGMVEMK</sequence>